<dbReference type="SUPFAM" id="SSF52743">
    <property type="entry name" value="Subtilisin-like"/>
    <property type="match status" value="1"/>
</dbReference>
<dbReference type="GO" id="GO:0004252">
    <property type="term" value="F:serine-type endopeptidase activity"/>
    <property type="evidence" value="ECO:0007669"/>
    <property type="project" value="UniProtKB-UniRule"/>
</dbReference>
<evidence type="ECO:0000259" key="6">
    <source>
        <dbReference type="Pfam" id="PF00082"/>
    </source>
</evidence>
<dbReference type="Proteomes" id="UP000283523">
    <property type="component" value="Unassembled WGS sequence"/>
</dbReference>
<evidence type="ECO:0000256" key="5">
    <source>
        <dbReference type="PROSITE-ProRule" id="PRU01240"/>
    </source>
</evidence>
<dbReference type="Gene3D" id="3.40.50.200">
    <property type="entry name" value="Peptidase S8/S53 domain"/>
    <property type="match status" value="1"/>
</dbReference>
<dbReference type="OrthoDB" id="9813435at2"/>
<feature type="active site" description="Charge relay system" evidence="5">
    <location>
        <position position="158"/>
    </location>
</feature>
<dbReference type="PRINTS" id="PR00723">
    <property type="entry name" value="SUBTILISIN"/>
</dbReference>
<organism evidence="7 8">
    <name type="scientific">Fibrisoma montanum</name>
    <dbReference type="NCBI Taxonomy" id="2305895"/>
    <lineage>
        <taxon>Bacteria</taxon>
        <taxon>Pseudomonadati</taxon>
        <taxon>Bacteroidota</taxon>
        <taxon>Cytophagia</taxon>
        <taxon>Cytophagales</taxon>
        <taxon>Spirosomataceae</taxon>
        <taxon>Fibrisoma</taxon>
    </lineage>
</organism>
<keyword evidence="4 5" id="KW-0720">Serine protease</keyword>
<comment type="similarity">
    <text evidence="1 5">Belongs to the peptidase S8 family.</text>
</comment>
<sequence>MATGDQLPADFENEVSKINGKVGRVMSEIGIATATSDDPKFADKAGRLAGVSSVIRDAEAQWIDPPAVYTDQAILDKVTEQSATNPATNPFFQFQWGHKAISVPAAWSAGYQGEGARVAVLDGGFDLDHPDLAGNIVYSKSFVPGESAQYALGDVGSHGTHTAGTVAALDNNIGVVGVAPKAKLLLIKVLRDSGSGSFSWLIQGVLDAVNQKADVINMSLGAFLLRNGKYLDDNGTPADPSDDFIGHDAKGTQELINALTRVMNYANSQGVTLMAAAGNDAINGNKDGSGLSIPANLPNVISISATGPAGWFANRNTNLDRFASYSNYGTPDVTFAAPGGDYSLYPNTNWQYDMVLSTGNSPGAGGQYYFSAGTSMACPHAAGVAALIIGKNGGQMDPSRVEATLRASADDLGKTGRDPLYGHGRVNAYRAVSSVQ</sequence>
<dbReference type="PANTHER" id="PTHR43399">
    <property type="entry name" value="SUBTILISIN-RELATED"/>
    <property type="match status" value="1"/>
</dbReference>
<proteinExistence type="inferred from homology"/>
<evidence type="ECO:0000256" key="1">
    <source>
        <dbReference type="ARBA" id="ARBA00011073"/>
    </source>
</evidence>
<keyword evidence="3 5" id="KW-0378">Hydrolase</keyword>
<dbReference type="InterPro" id="IPR023828">
    <property type="entry name" value="Peptidase_S8_Ser-AS"/>
</dbReference>
<dbReference type="GO" id="GO:0006508">
    <property type="term" value="P:proteolysis"/>
    <property type="evidence" value="ECO:0007669"/>
    <property type="project" value="UniProtKB-KW"/>
</dbReference>
<reference evidence="7 8" key="1">
    <citation type="submission" date="2018-08" db="EMBL/GenBank/DDBJ databases">
        <title>Fibrisoma montanum sp. nov., isolated from Danxia mountain soil.</title>
        <authorList>
            <person name="Huang Y."/>
        </authorList>
    </citation>
    <scope>NUCLEOTIDE SEQUENCE [LARGE SCALE GENOMIC DNA]</scope>
    <source>
        <strain evidence="7 8">HYT19</strain>
    </source>
</reference>
<evidence type="ECO:0000313" key="7">
    <source>
        <dbReference type="EMBL" id="RIV22726.1"/>
    </source>
</evidence>
<accession>A0A418M9H3</accession>
<keyword evidence="8" id="KW-1185">Reference proteome</keyword>
<dbReference type="Pfam" id="PF00082">
    <property type="entry name" value="Peptidase_S8"/>
    <property type="match status" value="1"/>
</dbReference>
<feature type="active site" description="Charge relay system" evidence="5">
    <location>
        <position position="122"/>
    </location>
</feature>
<evidence type="ECO:0000256" key="3">
    <source>
        <dbReference type="ARBA" id="ARBA00022801"/>
    </source>
</evidence>
<comment type="caution">
    <text evidence="7">The sequence shown here is derived from an EMBL/GenBank/DDBJ whole genome shotgun (WGS) entry which is preliminary data.</text>
</comment>
<dbReference type="AlphaFoldDB" id="A0A418M9H3"/>
<feature type="domain" description="Peptidase S8/S53" evidence="6">
    <location>
        <begin position="113"/>
        <end position="424"/>
    </location>
</feature>
<dbReference type="InterPro" id="IPR015500">
    <property type="entry name" value="Peptidase_S8_subtilisin-rel"/>
</dbReference>
<dbReference type="InterPro" id="IPR051048">
    <property type="entry name" value="Peptidase_S8/S53_subtilisin"/>
</dbReference>
<dbReference type="PROSITE" id="PS51892">
    <property type="entry name" value="SUBTILASE"/>
    <property type="match status" value="1"/>
</dbReference>
<dbReference type="EMBL" id="QXED01000004">
    <property type="protein sequence ID" value="RIV22726.1"/>
    <property type="molecule type" value="Genomic_DNA"/>
</dbReference>
<dbReference type="PANTHER" id="PTHR43399:SF4">
    <property type="entry name" value="CELL WALL-ASSOCIATED PROTEASE"/>
    <property type="match status" value="1"/>
</dbReference>
<feature type="active site" description="Charge relay system" evidence="5">
    <location>
        <position position="375"/>
    </location>
</feature>
<gene>
    <name evidence="7" type="ORF">DYU11_16715</name>
</gene>
<dbReference type="PROSITE" id="PS00138">
    <property type="entry name" value="SUBTILASE_SER"/>
    <property type="match status" value="1"/>
</dbReference>
<protein>
    <submittedName>
        <fullName evidence="7">Peptidase S8 and S53 subtilisin kexin sedolisin</fullName>
    </submittedName>
</protein>
<evidence type="ECO:0000256" key="2">
    <source>
        <dbReference type="ARBA" id="ARBA00022670"/>
    </source>
</evidence>
<dbReference type="InterPro" id="IPR036852">
    <property type="entry name" value="Peptidase_S8/S53_dom_sf"/>
</dbReference>
<evidence type="ECO:0000256" key="4">
    <source>
        <dbReference type="ARBA" id="ARBA00022825"/>
    </source>
</evidence>
<evidence type="ECO:0000313" key="8">
    <source>
        <dbReference type="Proteomes" id="UP000283523"/>
    </source>
</evidence>
<name>A0A418M9H3_9BACT</name>
<dbReference type="InterPro" id="IPR000209">
    <property type="entry name" value="Peptidase_S8/S53_dom"/>
</dbReference>
<keyword evidence="2 5" id="KW-0645">Protease</keyword>